<evidence type="ECO:0000259" key="1">
    <source>
        <dbReference type="PROSITE" id="PS50887"/>
    </source>
</evidence>
<dbReference type="SUPFAM" id="SSF55073">
    <property type="entry name" value="Nucleotide cyclase"/>
    <property type="match status" value="1"/>
</dbReference>
<dbReference type="Proteomes" id="UP000239415">
    <property type="component" value="Unassembled WGS sequence"/>
</dbReference>
<dbReference type="PANTHER" id="PTHR47691">
    <property type="entry name" value="REGULATOR-RELATED"/>
    <property type="match status" value="1"/>
</dbReference>
<dbReference type="Pfam" id="PF13424">
    <property type="entry name" value="TPR_12"/>
    <property type="match status" value="1"/>
</dbReference>
<dbReference type="SUPFAM" id="SSF52540">
    <property type="entry name" value="P-loop containing nucleoside triphosphate hydrolases"/>
    <property type="match status" value="1"/>
</dbReference>
<dbReference type="SMART" id="SM00267">
    <property type="entry name" value="GGDEF"/>
    <property type="match status" value="1"/>
</dbReference>
<dbReference type="Pfam" id="PF13374">
    <property type="entry name" value="TPR_10"/>
    <property type="match status" value="1"/>
</dbReference>
<dbReference type="Gene3D" id="3.40.50.300">
    <property type="entry name" value="P-loop containing nucleotide triphosphate hydrolases"/>
    <property type="match status" value="1"/>
</dbReference>
<protein>
    <submittedName>
        <fullName evidence="2">Diguanylate cyclase (GGDEF)-like protein</fullName>
    </submittedName>
</protein>
<dbReference type="CDD" id="cd01949">
    <property type="entry name" value="GGDEF"/>
    <property type="match status" value="1"/>
</dbReference>
<dbReference type="InterPro" id="IPR058852">
    <property type="entry name" value="HTH_77"/>
</dbReference>
<dbReference type="SUPFAM" id="SSF48452">
    <property type="entry name" value="TPR-like"/>
    <property type="match status" value="1"/>
</dbReference>
<dbReference type="InterPro" id="IPR027417">
    <property type="entry name" value="P-loop_NTPase"/>
</dbReference>
<organism evidence="2 3">
    <name type="scientific">Actinoplanes italicus</name>
    <dbReference type="NCBI Taxonomy" id="113567"/>
    <lineage>
        <taxon>Bacteria</taxon>
        <taxon>Bacillati</taxon>
        <taxon>Actinomycetota</taxon>
        <taxon>Actinomycetes</taxon>
        <taxon>Micromonosporales</taxon>
        <taxon>Micromonosporaceae</taxon>
        <taxon>Actinoplanes</taxon>
    </lineage>
</organism>
<reference evidence="2 3" key="1">
    <citation type="submission" date="2018-03" db="EMBL/GenBank/DDBJ databases">
        <title>Genomic Encyclopedia of Archaeal and Bacterial Type Strains, Phase II (KMG-II): from individual species to whole genera.</title>
        <authorList>
            <person name="Goeker M."/>
        </authorList>
    </citation>
    <scope>NUCLEOTIDE SEQUENCE [LARGE SCALE GENOMIC DNA]</scope>
    <source>
        <strain evidence="2 3">DSM 43146</strain>
    </source>
</reference>
<feature type="domain" description="GGDEF" evidence="1">
    <location>
        <begin position="17"/>
        <end position="149"/>
    </location>
</feature>
<dbReference type="PROSITE" id="PS50887">
    <property type="entry name" value="GGDEF"/>
    <property type="match status" value="1"/>
</dbReference>
<dbReference type="Gene3D" id="1.25.40.10">
    <property type="entry name" value="Tetratricopeptide repeat domain"/>
    <property type="match status" value="1"/>
</dbReference>
<gene>
    <name evidence="2" type="ORF">CLV67_105213</name>
</gene>
<comment type="caution">
    <text evidence="2">The sequence shown here is derived from an EMBL/GenBank/DDBJ whole genome shotgun (WGS) entry which is preliminary data.</text>
</comment>
<dbReference type="InterPro" id="IPR043128">
    <property type="entry name" value="Rev_trsase/Diguanyl_cyclase"/>
</dbReference>
<accession>A0A2T0KF85</accession>
<dbReference type="Gene3D" id="3.30.70.270">
    <property type="match status" value="1"/>
</dbReference>
<dbReference type="EMBL" id="PVMZ01000005">
    <property type="protein sequence ID" value="PRX22036.1"/>
    <property type="molecule type" value="Genomic_DNA"/>
</dbReference>
<dbReference type="InterPro" id="IPR011990">
    <property type="entry name" value="TPR-like_helical_dom_sf"/>
</dbReference>
<evidence type="ECO:0000313" key="3">
    <source>
        <dbReference type="Proteomes" id="UP000239415"/>
    </source>
</evidence>
<dbReference type="InterPro" id="IPR029787">
    <property type="entry name" value="Nucleotide_cyclase"/>
</dbReference>
<dbReference type="PANTHER" id="PTHR47691:SF3">
    <property type="entry name" value="HTH-TYPE TRANSCRIPTIONAL REGULATOR RV0890C-RELATED"/>
    <property type="match status" value="1"/>
</dbReference>
<dbReference type="Pfam" id="PF00990">
    <property type="entry name" value="GGDEF"/>
    <property type="match status" value="1"/>
</dbReference>
<dbReference type="PRINTS" id="PR00364">
    <property type="entry name" value="DISEASERSIST"/>
</dbReference>
<dbReference type="InterPro" id="IPR000160">
    <property type="entry name" value="GGDEF_dom"/>
</dbReference>
<name>A0A2T0KF85_9ACTN</name>
<dbReference type="InterPro" id="IPR019734">
    <property type="entry name" value="TPR_rpt"/>
</dbReference>
<evidence type="ECO:0000313" key="2">
    <source>
        <dbReference type="EMBL" id="PRX22036.1"/>
    </source>
</evidence>
<keyword evidence="3" id="KW-1185">Reference proteome</keyword>
<dbReference type="SMART" id="SM00028">
    <property type="entry name" value="TPR"/>
    <property type="match status" value="4"/>
</dbReference>
<proteinExistence type="predicted"/>
<dbReference type="AlphaFoldDB" id="A0A2T0KF85"/>
<dbReference type="Pfam" id="PF25872">
    <property type="entry name" value="HTH_77"/>
    <property type="match status" value="1"/>
</dbReference>
<sequence length="1074" mass="114388">MQRRIDEEIARAGRTGDPAALFLFDVDFFKTVNDVYGHLRGDDVLRGLAATVTGSLREQDVLFRYGGDEFVVLLPGTDRADGLRLAVRLIDAVKAAEFPGDPPLHLSVSLGVAAFPEDGTDQVTLLACADRRNFLAKHRGRGCAVADDTDVAQETGSGRLWERDAALTTVHEFLTRLESGGRGALRVVGQPGAGHTRFLDEIRRLAGLRGYAVADVTAGGLLSPAATSQRTLLLADTQAAALVEGAVAAVLAAPADRQPAVFGVAYAVTTTTTVPAPALDELATTELHAWSPAVVRIWLRSVLRGEPSRTLVTWVARQSGGLPAAAAAELERLRDRGGLIPSSTGGWTINPALLRNDRRRARLPAQMTQLVGREDEQEHVSRLLRTSRLVTLVGMGGIGKTRLALAAAAVAAGDFDDGAVFVPLDTSTGEDLVIAAMARALRVDESPGQDPLDTLLDHLAEAGLLLVLDNFEHVIEAAPLVEQVLAAAPGVTVLVTSREALGLYGEQVYRVPALGVPDPAGLAPGVAGVTQARLRSPALALFEQRATTARPDFQLTPENLPAVVELCRLLDGLPLAIELAASGVDRAEPSALLAGLGGRLAALGDGPRHRPRRQQTLRGAIDWSLDLLAEGEQKVLVTLSVFTGGCSVEAAAAVCRTDAAVLAMLAAKSLLAVEVTGDARRYRMLETVRAYAAEVRAAAYPDDDAEARHAAYFASFAEQAAAGMESPEQLDWVDRLERDYPNLRSAIDHALRRGDPDSAARICLGLWRYWRQGSHIREGREWLDRVLAAAGDARLYYPAAVLAATQDDHLTATDLGERGLQLARAAGDRVATAQAHNVLGAARLAAGQYPGAEEHFRQSLAIWHELGEDRGTAMALGNLAKLSLRVGRVEEAGGFINDCLALERAAGNSGGILLGLEVLGDVLRAQHRLPEAREVLTESLSLSRDLGDVFGEAMALHQLGTVAAASGDRDGALRLLQESIQRRQEVGDHEGLAISLESVGDLIVEREPELAVRLLAVADALRERFRLPMPPESRPQRESILAAARSALGERVFAAAGRGASPDLVIDQVLDLER</sequence>
<dbReference type="NCBIfam" id="TIGR00254">
    <property type="entry name" value="GGDEF"/>
    <property type="match status" value="1"/>
</dbReference>